<dbReference type="AlphaFoldDB" id="A0A0F8UUR1"/>
<feature type="region of interest" description="Disordered" evidence="1">
    <location>
        <begin position="1"/>
        <end position="44"/>
    </location>
</feature>
<sequence length="92" mass="9876">MFNLFKSTTTEPSPRSQDHTWNPQTITMTPPSSPSAPSTEQVVTDQPVGLSLSLTELPGRRCVCNYAEADSAVEFVLVLHAAGAVRFVAAVD</sequence>
<accession>A0A0F8UUR1</accession>
<feature type="compositionally biased region" description="Low complexity" evidence="1">
    <location>
        <begin position="25"/>
        <end position="39"/>
    </location>
</feature>
<evidence type="ECO:0000313" key="3">
    <source>
        <dbReference type="Proteomes" id="UP000034947"/>
    </source>
</evidence>
<organism evidence="2 3">
    <name type="scientific">Aspergillus ochraceoroseus</name>
    <dbReference type="NCBI Taxonomy" id="138278"/>
    <lineage>
        <taxon>Eukaryota</taxon>
        <taxon>Fungi</taxon>
        <taxon>Dikarya</taxon>
        <taxon>Ascomycota</taxon>
        <taxon>Pezizomycotina</taxon>
        <taxon>Eurotiomycetes</taxon>
        <taxon>Eurotiomycetidae</taxon>
        <taxon>Eurotiales</taxon>
        <taxon>Aspergillaceae</taxon>
        <taxon>Aspergillus</taxon>
        <taxon>Aspergillus subgen. Nidulantes</taxon>
    </lineage>
</organism>
<name>A0A0F8UUR1_9EURO</name>
<evidence type="ECO:0000313" key="2">
    <source>
        <dbReference type="EMBL" id="KKK23304.1"/>
    </source>
</evidence>
<feature type="compositionally biased region" description="Polar residues" evidence="1">
    <location>
        <begin position="1"/>
        <end position="24"/>
    </location>
</feature>
<evidence type="ECO:0000256" key="1">
    <source>
        <dbReference type="SAM" id="MobiDB-lite"/>
    </source>
</evidence>
<gene>
    <name evidence="2" type="ORF">AOCH_007209</name>
</gene>
<comment type="caution">
    <text evidence="2">The sequence shown here is derived from an EMBL/GenBank/DDBJ whole genome shotgun (WGS) entry which is preliminary data.</text>
</comment>
<reference evidence="2 3" key="1">
    <citation type="submission" date="2015-02" db="EMBL/GenBank/DDBJ databases">
        <title>Draft Genome Sequences of Two Closely-Related Aflatoxigenic Aspergillus Species Obtained from the Cote d'Ivoire.</title>
        <authorList>
            <person name="Moore G.G."/>
            <person name="Beltz S.B."/>
            <person name="Mack B.M."/>
        </authorList>
    </citation>
    <scope>NUCLEOTIDE SEQUENCE [LARGE SCALE GENOMIC DNA]</scope>
    <source>
        <strain evidence="2 3">SRRC1432</strain>
    </source>
</reference>
<dbReference type="Proteomes" id="UP000034947">
    <property type="component" value="Unassembled WGS sequence"/>
</dbReference>
<dbReference type="EMBL" id="JYKN01000719">
    <property type="protein sequence ID" value="KKK23304.1"/>
    <property type="molecule type" value="Genomic_DNA"/>
</dbReference>
<protein>
    <submittedName>
        <fullName evidence="2">Uncharacterized protein</fullName>
    </submittedName>
</protein>
<keyword evidence="3" id="KW-1185">Reference proteome</keyword>
<proteinExistence type="predicted"/>